<evidence type="ECO:0000313" key="1">
    <source>
        <dbReference type="EMBL" id="CRL18106.1"/>
    </source>
</evidence>
<proteinExistence type="predicted"/>
<dbReference type="EMBL" id="HG793134">
    <property type="protein sequence ID" value="CRL18106.1"/>
    <property type="molecule type" value="Genomic_DNA"/>
</dbReference>
<gene>
    <name evidence="1" type="ORF">PCAMFM013_S001g001066</name>
</gene>
<name>A0A0G4NVH8_PENC3</name>
<organism evidence="1 2">
    <name type="scientific">Penicillium camemberti (strain FM 013)</name>
    <dbReference type="NCBI Taxonomy" id="1429867"/>
    <lineage>
        <taxon>Eukaryota</taxon>
        <taxon>Fungi</taxon>
        <taxon>Dikarya</taxon>
        <taxon>Ascomycota</taxon>
        <taxon>Pezizomycotina</taxon>
        <taxon>Eurotiomycetes</taxon>
        <taxon>Eurotiomycetidae</taxon>
        <taxon>Eurotiales</taxon>
        <taxon>Aspergillaceae</taxon>
        <taxon>Penicillium</taxon>
    </lineage>
</organism>
<reference evidence="1 2" key="1">
    <citation type="journal article" date="2014" name="Nat. Commun.">
        <title>Multiple recent horizontal transfers of a large genomic region in cheese making fungi.</title>
        <authorList>
            <person name="Cheeseman K."/>
            <person name="Ropars J."/>
            <person name="Renault P."/>
            <person name="Dupont J."/>
            <person name="Gouzy J."/>
            <person name="Branca A."/>
            <person name="Abraham A.L."/>
            <person name="Ceppi M."/>
            <person name="Conseiller E."/>
            <person name="Debuchy R."/>
            <person name="Malagnac F."/>
            <person name="Goarin A."/>
            <person name="Silar P."/>
            <person name="Lacoste S."/>
            <person name="Sallet E."/>
            <person name="Bensimon A."/>
            <person name="Giraud T."/>
            <person name="Brygoo Y."/>
        </authorList>
    </citation>
    <scope>NUCLEOTIDE SEQUENCE [LARGE SCALE GENOMIC DNA]</scope>
    <source>
        <strain evidence="2">FM 013</strain>
    </source>
</reference>
<accession>A0A0G4NVH8</accession>
<keyword evidence="2" id="KW-1185">Reference proteome</keyword>
<protein>
    <submittedName>
        <fullName evidence="1">Str. FM013</fullName>
    </submittedName>
</protein>
<evidence type="ECO:0000313" key="2">
    <source>
        <dbReference type="Proteomes" id="UP000053732"/>
    </source>
</evidence>
<dbReference type="AlphaFoldDB" id="A0A0G4NVH8"/>
<dbReference type="Proteomes" id="UP000053732">
    <property type="component" value="Unassembled WGS sequence"/>
</dbReference>
<sequence>MGHGCLRQHRRTTTVWNPGVIGGAPHSSASMQERLIVSIFLTHCMTFSNIGSPTSPSSGRFELKFHTNKISRLWKTGKKYAALKQGLEISEPGDLRIELDGGPEGFAEIPLMKPKSVDAEDRVNIALEG</sequence>